<sequence length="110" mass="12214">MAKENIPRNNYVLFTGTEPRLKRQEGSGVLQREHGLLLVGILASSSPDVNPQDFAVWGSWRARLQPHTLVSRPEGHLTKEWDNMSEDSSRLAVPPSVHALKPSSGIMDDT</sequence>
<feature type="region of interest" description="Disordered" evidence="1">
    <location>
        <begin position="85"/>
        <end position="110"/>
    </location>
</feature>
<protein>
    <submittedName>
        <fullName evidence="2">Uncharacterized protein</fullName>
    </submittedName>
</protein>
<organism evidence="2 3">
    <name type="scientific">Caligus rogercresseyi</name>
    <name type="common">Sea louse</name>
    <dbReference type="NCBI Taxonomy" id="217165"/>
    <lineage>
        <taxon>Eukaryota</taxon>
        <taxon>Metazoa</taxon>
        <taxon>Ecdysozoa</taxon>
        <taxon>Arthropoda</taxon>
        <taxon>Crustacea</taxon>
        <taxon>Multicrustacea</taxon>
        <taxon>Hexanauplia</taxon>
        <taxon>Copepoda</taxon>
        <taxon>Siphonostomatoida</taxon>
        <taxon>Caligidae</taxon>
        <taxon>Caligus</taxon>
    </lineage>
</organism>
<reference evidence="3" key="1">
    <citation type="submission" date="2021-01" db="EMBL/GenBank/DDBJ databases">
        <title>Caligus Genome Assembly.</title>
        <authorList>
            <person name="Gallardo-Escarate C."/>
        </authorList>
    </citation>
    <scope>NUCLEOTIDE SEQUENCE [LARGE SCALE GENOMIC DNA]</scope>
</reference>
<proteinExistence type="predicted"/>
<accession>A0A7T8KM61</accession>
<dbReference type="EMBL" id="CP045891">
    <property type="protein sequence ID" value="QQP58479.1"/>
    <property type="molecule type" value="Genomic_DNA"/>
</dbReference>
<gene>
    <name evidence="2" type="ORF">FKW44_003813</name>
</gene>
<name>A0A7T8KM61_CALRO</name>
<evidence type="ECO:0000313" key="2">
    <source>
        <dbReference type="EMBL" id="QQP58479.1"/>
    </source>
</evidence>
<dbReference type="Proteomes" id="UP000595437">
    <property type="component" value="Chromosome 2"/>
</dbReference>
<keyword evidence="3" id="KW-1185">Reference proteome</keyword>
<evidence type="ECO:0000256" key="1">
    <source>
        <dbReference type="SAM" id="MobiDB-lite"/>
    </source>
</evidence>
<dbReference type="AlphaFoldDB" id="A0A7T8KM61"/>
<evidence type="ECO:0000313" key="3">
    <source>
        <dbReference type="Proteomes" id="UP000595437"/>
    </source>
</evidence>